<keyword evidence="2" id="KW-1185">Reference proteome</keyword>
<evidence type="ECO:0000313" key="1">
    <source>
        <dbReference type="EMBL" id="CAB3741270.1"/>
    </source>
</evidence>
<organism evidence="1 2">
    <name type="scientific">Paraburkholderia sediminicola</name>
    <dbReference type="NCBI Taxonomy" id="458836"/>
    <lineage>
        <taxon>Bacteria</taxon>
        <taxon>Pseudomonadati</taxon>
        <taxon>Pseudomonadota</taxon>
        <taxon>Betaproteobacteria</taxon>
        <taxon>Burkholderiales</taxon>
        <taxon>Burkholderiaceae</taxon>
        <taxon>Paraburkholderia</taxon>
    </lineage>
</organism>
<sequence length="82" mass="9358">MFNAPDVTYKVPYCMAFLICALRWAPSEDQKKDLWYLHVRPLQANAPVGLLYNRISRISGHAKRVSKINGHPSVRALLKHNA</sequence>
<dbReference type="Proteomes" id="UP000494255">
    <property type="component" value="Unassembled WGS sequence"/>
</dbReference>
<evidence type="ECO:0000313" key="2">
    <source>
        <dbReference type="Proteomes" id="UP000494255"/>
    </source>
</evidence>
<reference evidence="1 2" key="1">
    <citation type="submission" date="2020-04" db="EMBL/GenBank/DDBJ databases">
        <authorList>
            <person name="De Canck E."/>
        </authorList>
    </citation>
    <scope>NUCLEOTIDE SEQUENCE [LARGE SCALE GENOMIC DNA]</scope>
    <source>
        <strain evidence="1 2">LMG 24238</strain>
    </source>
</reference>
<name>A0A6J5CPP4_9BURK</name>
<gene>
    <name evidence="1" type="ORF">LMG24238_06739</name>
</gene>
<protein>
    <submittedName>
        <fullName evidence="1">Uncharacterized protein</fullName>
    </submittedName>
</protein>
<accession>A0A6J5CPP4</accession>
<dbReference type="EMBL" id="CADIKC010000014">
    <property type="protein sequence ID" value="CAB3741270.1"/>
    <property type="molecule type" value="Genomic_DNA"/>
</dbReference>
<dbReference type="AlphaFoldDB" id="A0A6J5CPP4"/>
<proteinExistence type="predicted"/>